<accession>A0AB39T7P5</accession>
<dbReference type="EMBL" id="CP163444">
    <property type="protein sequence ID" value="XDQ76467.1"/>
    <property type="molecule type" value="Genomic_DNA"/>
</dbReference>
<evidence type="ECO:0000313" key="1">
    <source>
        <dbReference type="EMBL" id="XDQ76467.1"/>
    </source>
</evidence>
<protein>
    <submittedName>
        <fullName evidence="1">Uncharacterized protein</fullName>
    </submittedName>
</protein>
<proteinExistence type="predicted"/>
<dbReference type="RefSeq" id="WP_369149085.1">
    <property type="nucleotide sequence ID" value="NZ_CP163444.1"/>
</dbReference>
<gene>
    <name evidence="1" type="ORF">AB5J54_40790</name>
</gene>
<reference evidence="1" key="1">
    <citation type="submission" date="2024-07" db="EMBL/GenBank/DDBJ databases">
        <authorList>
            <person name="Yu S.T."/>
        </authorList>
    </citation>
    <scope>NUCLEOTIDE SEQUENCE</scope>
    <source>
        <strain evidence="1">R44</strain>
    </source>
</reference>
<organism evidence="1">
    <name type="scientific">Streptomyces sp. R44</name>
    <dbReference type="NCBI Taxonomy" id="3238633"/>
    <lineage>
        <taxon>Bacteria</taxon>
        <taxon>Bacillati</taxon>
        <taxon>Actinomycetota</taxon>
        <taxon>Actinomycetes</taxon>
        <taxon>Kitasatosporales</taxon>
        <taxon>Streptomycetaceae</taxon>
        <taxon>Streptomyces</taxon>
    </lineage>
</organism>
<sequence>MAGQDEEWVERLIGITGWIQPPQRPDPDWAQIEARRGTRLPGDYKRMVETFG</sequence>
<dbReference type="AlphaFoldDB" id="A0AB39T7P5"/>
<name>A0AB39T7P5_9ACTN</name>